<reference evidence="2 3" key="1">
    <citation type="submission" date="2021-02" db="EMBL/GenBank/DDBJ databases">
        <title>De Novo genome assembly of isolated myxobacteria.</title>
        <authorList>
            <person name="Stevens D.C."/>
        </authorList>
    </citation>
    <scope>NUCLEOTIDE SEQUENCE [LARGE SCALE GENOMIC DNA]</scope>
    <source>
        <strain evidence="2 3">ATCC 29039</strain>
    </source>
</reference>
<keyword evidence="3" id="KW-1185">Reference proteome</keyword>
<evidence type="ECO:0000256" key="1">
    <source>
        <dbReference type="SAM" id="MobiDB-lite"/>
    </source>
</evidence>
<proteinExistence type="predicted"/>
<dbReference type="Proteomes" id="UP000664052">
    <property type="component" value="Unassembled WGS sequence"/>
</dbReference>
<dbReference type="EMBL" id="JAFIMU010000007">
    <property type="protein sequence ID" value="MBN8231032.1"/>
    <property type="molecule type" value="Genomic_DNA"/>
</dbReference>
<evidence type="ECO:0008006" key="4">
    <source>
        <dbReference type="Google" id="ProtNLM"/>
    </source>
</evidence>
<accession>A0ABS3DI83</accession>
<evidence type="ECO:0000313" key="3">
    <source>
        <dbReference type="Proteomes" id="UP000664052"/>
    </source>
</evidence>
<protein>
    <recommendedName>
        <fullName evidence="4">Lipoprotein</fullName>
    </recommendedName>
</protein>
<organism evidence="2 3">
    <name type="scientific">Corallococcus macrosporus</name>
    <dbReference type="NCBI Taxonomy" id="35"/>
    <lineage>
        <taxon>Bacteria</taxon>
        <taxon>Pseudomonadati</taxon>
        <taxon>Myxococcota</taxon>
        <taxon>Myxococcia</taxon>
        <taxon>Myxococcales</taxon>
        <taxon>Cystobacterineae</taxon>
        <taxon>Myxococcaceae</taxon>
        <taxon>Corallococcus</taxon>
    </lineage>
</organism>
<gene>
    <name evidence="2" type="ORF">JYK02_26280</name>
</gene>
<comment type="caution">
    <text evidence="2">The sequence shown here is derived from an EMBL/GenBank/DDBJ whole genome shotgun (WGS) entry which is preliminary data.</text>
</comment>
<name>A0ABS3DI83_9BACT</name>
<dbReference type="PROSITE" id="PS51257">
    <property type="entry name" value="PROKAR_LIPOPROTEIN"/>
    <property type="match status" value="1"/>
</dbReference>
<evidence type="ECO:0000313" key="2">
    <source>
        <dbReference type="EMBL" id="MBN8231032.1"/>
    </source>
</evidence>
<feature type="region of interest" description="Disordered" evidence="1">
    <location>
        <begin position="145"/>
        <end position="165"/>
    </location>
</feature>
<sequence>MRIAHPRHSAALLLAGLLALSGCSTDPGPEQLRKAEARYQELIDRKLAAQDPAWAEVAAQFEAIPKDSKARPEAEKRLAALKTAREKIPPRPLARPGATGQGASDVEAKRAACEALAKKMGESQTDVMRDTLRKVLETCQAELVRLEANEHPPGEEVHPPGEGAH</sequence>
<feature type="region of interest" description="Disordered" evidence="1">
    <location>
        <begin position="82"/>
        <end position="106"/>
    </location>
</feature>
<dbReference type="RefSeq" id="WP_207054943.1">
    <property type="nucleotide sequence ID" value="NZ_JAFIMU010000007.1"/>
</dbReference>